<dbReference type="SUPFAM" id="SSF51430">
    <property type="entry name" value="NAD(P)-linked oxidoreductase"/>
    <property type="match status" value="1"/>
</dbReference>
<dbReference type="InterPro" id="IPR036812">
    <property type="entry name" value="NAD(P)_OxRdtase_dom_sf"/>
</dbReference>
<dbReference type="GO" id="GO:0016491">
    <property type="term" value="F:oxidoreductase activity"/>
    <property type="evidence" value="ECO:0007669"/>
    <property type="project" value="InterPro"/>
</dbReference>
<accession>A0A523V194</accession>
<dbReference type="PANTHER" id="PTHR43312">
    <property type="entry name" value="D-THREO-ALDOSE 1-DEHYDROGENASE"/>
    <property type="match status" value="1"/>
</dbReference>
<dbReference type="PRINTS" id="PR00069">
    <property type="entry name" value="ALDKETRDTASE"/>
</dbReference>
<dbReference type="InterPro" id="IPR053135">
    <property type="entry name" value="AKR2_Oxidoreductase"/>
</dbReference>
<sequence length="281" mass="31678">MEKRPLGKTGMTLSVVGFGGIIVMNESIANARRLVAEAVSRGINYFDVAPSYGNAEERLGPALEPYRKSVFLACKTGERTRKKASIELHRSLRRLRTDYVDLYQLHSVTTLKEVDQIMGQGGAMEAFLEARKRGLIRYIGFSAHSEEAALSLLDHFAFDSLLFPFNWVCWHQGHFGSQALTKAQEKGLGILALKTLAKRKWEENEERKWQKCWYAPVDNYDEARLALRFTLSKPITAAVSPGHIELLRWACDAADEFKPLSQEEATQVARLSEGLDPIFSK</sequence>
<evidence type="ECO:0000313" key="3">
    <source>
        <dbReference type="Proteomes" id="UP000320679"/>
    </source>
</evidence>
<dbReference type="PANTHER" id="PTHR43312:SF1">
    <property type="entry name" value="NADP-DEPENDENT OXIDOREDUCTASE DOMAIN-CONTAINING PROTEIN"/>
    <property type="match status" value="1"/>
</dbReference>
<reference evidence="2 3" key="1">
    <citation type="submission" date="2019-03" db="EMBL/GenBank/DDBJ databases">
        <title>Metabolic potential of uncultured bacteria and archaea associated with petroleum seepage in deep-sea sediments.</title>
        <authorList>
            <person name="Dong X."/>
            <person name="Hubert C."/>
        </authorList>
    </citation>
    <scope>NUCLEOTIDE SEQUENCE [LARGE SCALE GENOMIC DNA]</scope>
    <source>
        <strain evidence="2">E29_bin78</strain>
    </source>
</reference>
<proteinExistence type="predicted"/>
<evidence type="ECO:0000313" key="2">
    <source>
        <dbReference type="EMBL" id="TET48489.1"/>
    </source>
</evidence>
<dbReference type="AlphaFoldDB" id="A0A523V194"/>
<dbReference type="EMBL" id="SOJK01000021">
    <property type="protein sequence ID" value="TET48489.1"/>
    <property type="molecule type" value="Genomic_DNA"/>
</dbReference>
<dbReference type="CDD" id="cd19100">
    <property type="entry name" value="AKR_unchar"/>
    <property type="match status" value="1"/>
</dbReference>
<dbReference type="InterPro" id="IPR023210">
    <property type="entry name" value="NADP_OxRdtase_dom"/>
</dbReference>
<dbReference type="InterPro" id="IPR020471">
    <property type="entry name" value="AKR"/>
</dbReference>
<evidence type="ECO:0000259" key="1">
    <source>
        <dbReference type="Pfam" id="PF00248"/>
    </source>
</evidence>
<comment type="caution">
    <text evidence="2">The sequence shown here is derived from an EMBL/GenBank/DDBJ whole genome shotgun (WGS) entry which is preliminary data.</text>
</comment>
<name>A0A523V194_UNCAE</name>
<protein>
    <submittedName>
        <fullName evidence="2">Aldo/keto reductase</fullName>
    </submittedName>
</protein>
<organism evidence="2 3">
    <name type="scientific">Aerophobetes bacterium</name>
    <dbReference type="NCBI Taxonomy" id="2030807"/>
    <lineage>
        <taxon>Bacteria</taxon>
        <taxon>Candidatus Aerophobota</taxon>
    </lineage>
</organism>
<gene>
    <name evidence="2" type="ORF">E3J59_00515</name>
</gene>
<dbReference type="Pfam" id="PF00248">
    <property type="entry name" value="Aldo_ket_red"/>
    <property type="match status" value="1"/>
</dbReference>
<dbReference type="Proteomes" id="UP000320679">
    <property type="component" value="Unassembled WGS sequence"/>
</dbReference>
<dbReference type="Gene3D" id="3.20.20.100">
    <property type="entry name" value="NADP-dependent oxidoreductase domain"/>
    <property type="match status" value="1"/>
</dbReference>
<feature type="domain" description="NADP-dependent oxidoreductase" evidence="1">
    <location>
        <begin position="29"/>
        <end position="248"/>
    </location>
</feature>